<protein>
    <recommendedName>
        <fullName evidence="5">Lipoprotein</fullName>
    </recommendedName>
</protein>
<accession>A0A0A2R5Q2</accession>
<dbReference type="Proteomes" id="UP001182247">
    <property type="component" value="Unassembled WGS sequence"/>
</dbReference>
<feature type="compositionally biased region" description="Low complexity" evidence="1">
    <location>
        <begin position="30"/>
        <end position="45"/>
    </location>
</feature>
<evidence type="ECO:0008006" key="5">
    <source>
        <dbReference type="Google" id="ProtNLM"/>
    </source>
</evidence>
<evidence type="ECO:0000313" key="4">
    <source>
        <dbReference type="Proteomes" id="UP000650477"/>
    </source>
</evidence>
<name>A0A0A2R5Q2_MORMO</name>
<dbReference type="Proteomes" id="UP000650477">
    <property type="component" value="Unassembled WGS sequence"/>
</dbReference>
<dbReference type="RefSeq" id="WP_004236040.1">
    <property type="nucleotide sequence ID" value="NZ_ABGYJJ040000001.1"/>
</dbReference>
<reference evidence="2" key="1">
    <citation type="submission" date="2017-12" db="EMBL/GenBank/DDBJ databases">
        <title>Genome sequencing and analysis.</title>
        <authorList>
            <person name="Huang Y.-T."/>
        </authorList>
    </citation>
    <scope>NUCLEOTIDE SEQUENCE</scope>
    <source>
        <strain evidence="2">VGH116</strain>
    </source>
</reference>
<evidence type="ECO:0000313" key="3">
    <source>
        <dbReference type="EMBL" id="MDS0897457.1"/>
    </source>
</evidence>
<dbReference type="PROSITE" id="PS51257">
    <property type="entry name" value="PROKAR_LIPOPROTEIN"/>
    <property type="match status" value="1"/>
</dbReference>
<dbReference type="AlphaFoldDB" id="A0A0A2R5Q2"/>
<dbReference type="EMBL" id="JAPKIY010000009">
    <property type="protein sequence ID" value="MDS0897457.1"/>
    <property type="molecule type" value="Genomic_DNA"/>
</dbReference>
<organism evidence="2 4">
    <name type="scientific">Morganella morganii</name>
    <name type="common">Proteus morganii</name>
    <dbReference type="NCBI Taxonomy" id="582"/>
    <lineage>
        <taxon>Bacteria</taxon>
        <taxon>Pseudomonadati</taxon>
        <taxon>Pseudomonadota</taxon>
        <taxon>Gammaproteobacteria</taxon>
        <taxon>Enterobacterales</taxon>
        <taxon>Morganellaceae</taxon>
        <taxon>Morganella</taxon>
    </lineage>
</organism>
<sequence length="153" mass="16631">MLSKTALNKMAGILLLGGVVTLSGCSLTTPSAPKPAAQPVQPAEQEPVRTTAPLPRPELQQPSGQISPELSMCVKELDSLKTISPKDYSQMVAGFSEISQINRLYRQLERTASPDTLKLLKMSIEAKTKVMCAQVRYYSVLSIENTLEKVNGL</sequence>
<dbReference type="GeneID" id="93361609"/>
<dbReference type="OrthoDB" id="6454936at2"/>
<gene>
    <name evidence="2" type="ORF">CYG68_01115</name>
    <name evidence="3" type="ORF">OSC06_05690</name>
</gene>
<reference evidence="3" key="2">
    <citation type="submission" date="2023-02" db="EMBL/GenBank/DDBJ databases">
        <title>Detection, antimicrobial susceptibility and genomic characterization of NDM-producing species of Morganellaceae, Yersiniaceae, and Enterobacteriaceae other than Klebsiella.</title>
        <authorList>
            <person name="Camargo C.H."/>
            <person name="Sacchi C.T."/>
            <person name="Campos K.R."/>
        </authorList>
    </citation>
    <scope>NUCLEOTIDE SEQUENCE</scope>
    <source>
        <strain evidence="3">1189_21</strain>
    </source>
</reference>
<evidence type="ECO:0000313" key="2">
    <source>
        <dbReference type="EMBL" id="MBE8611030.1"/>
    </source>
</evidence>
<proteinExistence type="predicted"/>
<dbReference type="EMBL" id="PKLF01000001">
    <property type="protein sequence ID" value="MBE8611030.1"/>
    <property type="molecule type" value="Genomic_DNA"/>
</dbReference>
<comment type="caution">
    <text evidence="2">The sequence shown here is derived from an EMBL/GenBank/DDBJ whole genome shotgun (WGS) entry which is preliminary data.</text>
</comment>
<evidence type="ECO:0000256" key="1">
    <source>
        <dbReference type="SAM" id="MobiDB-lite"/>
    </source>
</evidence>
<feature type="region of interest" description="Disordered" evidence="1">
    <location>
        <begin position="30"/>
        <end position="65"/>
    </location>
</feature>